<dbReference type="RefSeq" id="WP_141594769.1">
    <property type="nucleotide sequence ID" value="NZ_JARAVC010000032.1"/>
</dbReference>
<protein>
    <submittedName>
        <fullName evidence="2">Uncharacterized protein</fullName>
    </submittedName>
</protein>
<comment type="caution">
    <text evidence="2">The sequence shown here is derived from an EMBL/GenBank/DDBJ whole genome shotgun (WGS) entry which is preliminary data.</text>
</comment>
<feature type="region of interest" description="Disordered" evidence="1">
    <location>
        <begin position="24"/>
        <end position="102"/>
    </location>
</feature>
<evidence type="ECO:0000256" key="1">
    <source>
        <dbReference type="SAM" id="MobiDB-lite"/>
    </source>
</evidence>
<evidence type="ECO:0000313" key="2">
    <source>
        <dbReference type="EMBL" id="TQE33870.1"/>
    </source>
</evidence>
<name>A0AAE8W287_9ACTN</name>
<dbReference type="AlphaFoldDB" id="A0AAE8W287"/>
<gene>
    <name evidence="2" type="ORF">Sipo8835_16595</name>
</gene>
<reference evidence="2 3" key="1">
    <citation type="submission" date="2019-03" db="EMBL/GenBank/DDBJ databases">
        <title>Comparative genomic analyses of the sweetpotato soil rot pathogen, Streptomyces ipomoeae.</title>
        <authorList>
            <person name="Ruschel Soares N."/>
            <person name="Badger J.H."/>
            <person name="Huguet-Tapia J.C."/>
            <person name="Clark C.A."/>
            <person name="Pettis G.S."/>
        </authorList>
    </citation>
    <scope>NUCLEOTIDE SEQUENCE [LARGE SCALE GENOMIC DNA]</scope>
    <source>
        <strain evidence="2 3">88-35</strain>
    </source>
</reference>
<accession>A0AAE8W287</accession>
<evidence type="ECO:0000313" key="3">
    <source>
        <dbReference type="Proteomes" id="UP000318720"/>
    </source>
</evidence>
<dbReference type="Proteomes" id="UP000318720">
    <property type="component" value="Unassembled WGS sequence"/>
</dbReference>
<dbReference type="EMBL" id="SPAZ01000146">
    <property type="protein sequence ID" value="TQE33870.1"/>
    <property type="molecule type" value="Genomic_DNA"/>
</dbReference>
<proteinExistence type="predicted"/>
<organism evidence="2 3">
    <name type="scientific">Streptomyces ipomoeae</name>
    <dbReference type="NCBI Taxonomy" id="103232"/>
    <lineage>
        <taxon>Bacteria</taxon>
        <taxon>Bacillati</taxon>
        <taxon>Actinomycetota</taxon>
        <taxon>Actinomycetes</taxon>
        <taxon>Kitasatosporales</taxon>
        <taxon>Streptomycetaceae</taxon>
        <taxon>Streptomyces</taxon>
    </lineage>
</organism>
<sequence>MNTLDTIRVNILRNWTTGLCAGLQDQHRRRCRADRERGVTAGRSESGNPSGRDIALNSGKSPTDRGIPASDPYDVVRATSGSGKADNNRRPGSQYHSDALEK</sequence>